<sequence length="132" mass="15140">MVNIQVNKNTIPVTIGELEFEYSLTDKNVVSFEKLAASSEQALVGVLKDFEDKTIDETEMVDKANAELTVLFDLFLGEGAYQKIYEQTPSVITNAEIFMELIVGIREESDKLEEQKNKKRKSKIDQYKKRKK</sequence>
<organism evidence="2">
    <name type="scientific">bioreactor metagenome</name>
    <dbReference type="NCBI Taxonomy" id="1076179"/>
    <lineage>
        <taxon>unclassified sequences</taxon>
        <taxon>metagenomes</taxon>
        <taxon>ecological metagenomes</taxon>
    </lineage>
</organism>
<accession>A0A645FAI1</accession>
<evidence type="ECO:0000256" key="1">
    <source>
        <dbReference type="SAM" id="MobiDB-lite"/>
    </source>
</evidence>
<comment type="caution">
    <text evidence="2">The sequence shown here is derived from an EMBL/GenBank/DDBJ whole genome shotgun (WGS) entry which is preliminary data.</text>
</comment>
<feature type="compositionally biased region" description="Basic and acidic residues" evidence="1">
    <location>
        <begin position="123"/>
        <end position="132"/>
    </location>
</feature>
<feature type="region of interest" description="Disordered" evidence="1">
    <location>
        <begin position="111"/>
        <end position="132"/>
    </location>
</feature>
<dbReference type="AlphaFoldDB" id="A0A645FAI1"/>
<reference evidence="2" key="1">
    <citation type="submission" date="2019-08" db="EMBL/GenBank/DDBJ databases">
        <authorList>
            <person name="Kucharzyk K."/>
            <person name="Murdoch R.W."/>
            <person name="Higgins S."/>
            <person name="Loffler F."/>
        </authorList>
    </citation>
    <scope>NUCLEOTIDE SEQUENCE</scope>
</reference>
<evidence type="ECO:0000313" key="2">
    <source>
        <dbReference type="EMBL" id="MPN09564.1"/>
    </source>
</evidence>
<protein>
    <submittedName>
        <fullName evidence="2">Uncharacterized protein</fullName>
    </submittedName>
</protein>
<proteinExistence type="predicted"/>
<dbReference type="EMBL" id="VSSQ01055678">
    <property type="protein sequence ID" value="MPN09564.1"/>
    <property type="molecule type" value="Genomic_DNA"/>
</dbReference>
<gene>
    <name evidence="2" type="ORF">SDC9_156855</name>
</gene>
<name>A0A645FAI1_9ZZZZ</name>